<dbReference type="PANTHER" id="PTHR43418">
    <property type="entry name" value="MULTIFUNCTIONAL TRYPTOPHAN BIOSYNTHESIS PROTEIN-RELATED"/>
    <property type="match status" value="1"/>
</dbReference>
<accession>W4QIN5</accession>
<comment type="catalytic activity">
    <reaction evidence="7 8">
        <text>hydrogencarbonate + L-glutamine + 2 ATP + H2O = carbamoyl phosphate + L-glutamate + 2 ADP + phosphate + 2 H(+)</text>
        <dbReference type="Rhea" id="RHEA:18633"/>
        <dbReference type="ChEBI" id="CHEBI:15377"/>
        <dbReference type="ChEBI" id="CHEBI:15378"/>
        <dbReference type="ChEBI" id="CHEBI:17544"/>
        <dbReference type="ChEBI" id="CHEBI:29985"/>
        <dbReference type="ChEBI" id="CHEBI:30616"/>
        <dbReference type="ChEBI" id="CHEBI:43474"/>
        <dbReference type="ChEBI" id="CHEBI:58228"/>
        <dbReference type="ChEBI" id="CHEBI:58359"/>
        <dbReference type="ChEBI" id="CHEBI:456216"/>
        <dbReference type="EC" id="6.3.5.5"/>
    </reaction>
</comment>
<gene>
    <name evidence="8" type="primary">carA</name>
    <name evidence="10" type="ORF">JCM9152_2663</name>
</gene>
<dbReference type="PANTHER" id="PTHR43418:SF7">
    <property type="entry name" value="CARBAMOYL-PHOSPHATE SYNTHASE SMALL CHAIN"/>
    <property type="match status" value="1"/>
</dbReference>
<comment type="similarity">
    <text evidence="2 8">Belongs to the CarA family.</text>
</comment>
<feature type="active site" evidence="8">
    <location>
        <position position="330"/>
    </location>
</feature>
<evidence type="ECO:0000256" key="5">
    <source>
        <dbReference type="ARBA" id="ARBA00022840"/>
    </source>
</evidence>
<feature type="binding site" evidence="8">
    <location>
        <position position="247"/>
    </location>
    <ligand>
        <name>L-glutamine</name>
        <dbReference type="ChEBI" id="CHEBI:58359"/>
    </ligand>
</feature>
<dbReference type="GO" id="GO:0044205">
    <property type="term" value="P:'de novo' UMP biosynthetic process"/>
    <property type="evidence" value="ECO:0007669"/>
    <property type="project" value="UniProtKB-UniRule"/>
</dbReference>
<dbReference type="GO" id="GO:0006541">
    <property type="term" value="P:glutamine metabolic process"/>
    <property type="evidence" value="ECO:0007669"/>
    <property type="project" value="InterPro"/>
</dbReference>
<dbReference type="UniPathway" id="UPA00068">
    <property type="reaction ID" value="UER00171"/>
</dbReference>
<keyword evidence="8" id="KW-0055">Arginine biosynthesis</keyword>
<evidence type="ECO:0000313" key="11">
    <source>
        <dbReference type="Proteomes" id="UP000018895"/>
    </source>
</evidence>
<feature type="binding site" evidence="8">
    <location>
        <position position="45"/>
    </location>
    <ligand>
        <name>L-glutamine</name>
        <dbReference type="ChEBI" id="CHEBI:58359"/>
    </ligand>
</feature>
<evidence type="ECO:0000256" key="7">
    <source>
        <dbReference type="ARBA" id="ARBA00048816"/>
    </source>
</evidence>
<dbReference type="PRINTS" id="PR00097">
    <property type="entry name" value="ANTSNTHASEII"/>
</dbReference>
<dbReference type="EMBL" id="BAUU01000017">
    <property type="protein sequence ID" value="GAE31209.1"/>
    <property type="molecule type" value="Genomic_DNA"/>
</dbReference>
<proteinExistence type="inferred from homology"/>
<feature type="domain" description="Carbamoyl-phosphate synthase small subunit N-terminal" evidence="9">
    <location>
        <begin position="1"/>
        <end position="131"/>
    </location>
</feature>
<dbReference type="Pfam" id="PF00988">
    <property type="entry name" value="CPSase_sm_chain"/>
    <property type="match status" value="1"/>
</dbReference>
<comment type="catalytic activity">
    <reaction evidence="8">
        <text>L-glutamine + H2O = L-glutamate + NH4(+)</text>
        <dbReference type="Rhea" id="RHEA:15889"/>
        <dbReference type="ChEBI" id="CHEBI:15377"/>
        <dbReference type="ChEBI" id="CHEBI:28938"/>
        <dbReference type="ChEBI" id="CHEBI:29985"/>
        <dbReference type="ChEBI" id="CHEBI:58359"/>
    </reaction>
</comment>
<organism evidence="10 11">
    <name type="scientific">Halalkalibacter hemicellulosilyticusJCM 9152</name>
    <dbReference type="NCBI Taxonomy" id="1236971"/>
    <lineage>
        <taxon>Bacteria</taxon>
        <taxon>Bacillati</taxon>
        <taxon>Bacillota</taxon>
        <taxon>Bacilli</taxon>
        <taxon>Bacillales</taxon>
        <taxon>Bacillaceae</taxon>
        <taxon>Halalkalibacter</taxon>
    </lineage>
</organism>
<dbReference type="InterPro" id="IPR006274">
    <property type="entry name" value="CarbamoylP_synth_ssu"/>
</dbReference>
<dbReference type="InterPro" id="IPR002474">
    <property type="entry name" value="CarbamoylP_synth_ssu_N"/>
</dbReference>
<dbReference type="PRINTS" id="PR00096">
    <property type="entry name" value="GATASE"/>
</dbReference>
<comment type="caution">
    <text evidence="10">The sequence shown here is derived from an EMBL/GenBank/DDBJ whole genome shotgun (WGS) entry which is preliminary data.</text>
</comment>
<feature type="active site" evidence="8">
    <location>
        <position position="328"/>
    </location>
</feature>
<name>W4QIN5_9BACI</name>
<feature type="binding site" evidence="8">
    <location>
        <position position="244"/>
    </location>
    <ligand>
        <name>L-glutamine</name>
        <dbReference type="ChEBI" id="CHEBI:58359"/>
    </ligand>
</feature>
<dbReference type="GO" id="GO:0004088">
    <property type="term" value="F:carbamoyl-phosphate synthase (glutamine-hydrolyzing) activity"/>
    <property type="evidence" value="ECO:0007669"/>
    <property type="project" value="UniProtKB-UniRule"/>
</dbReference>
<keyword evidence="5 8" id="KW-0067">ATP-binding</keyword>
<evidence type="ECO:0000259" key="9">
    <source>
        <dbReference type="SMART" id="SM01097"/>
    </source>
</evidence>
<evidence type="ECO:0000256" key="8">
    <source>
        <dbReference type="HAMAP-Rule" id="MF_01209"/>
    </source>
</evidence>
<dbReference type="GO" id="GO:0006526">
    <property type="term" value="P:L-arginine biosynthetic process"/>
    <property type="evidence" value="ECO:0007669"/>
    <property type="project" value="UniProtKB-UniRule"/>
</dbReference>
<keyword evidence="3 8" id="KW-0436">Ligase</keyword>
<evidence type="ECO:0000256" key="2">
    <source>
        <dbReference type="ARBA" id="ARBA00007800"/>
    </source>
</evidence>
<feature type="binding site" evidence="8">
    <location>
        <position position="218"/>
    </location>
    <ligand>
        <name>L-glutamine</name>
        <dbReference type="ChEBI" id="CHEBI:58359"/>
    </ligand>
</feature>
<comment type="function">
    <text evidence="8">Small subunit of the glutamine-dependent carbamoyl phosphate synthetase (CPSase). CPSase catalyzes the formation of carbamoyl phosphate from the ammonia moiety of glutamine, carbonate, and phosphate donated by ATP, constituting the first step of 2 biosynthetic pathways, one leading to arginine and/or urea and the other to pyrimidine nucleotides. The small subunit (glutamine amidotransferase) binds and cleaves glutamine to supply the large subunit with the substrate ammonia.</text>
</comment>
<comment type="caution">
    <text evidence="8">Lacks conserved residue(s) required for the propagation of feature annotation.</text>
</comment>
<dbReference type="OrthoDB" id="9804328at2"/>
<feature type="binding site" evidence="8">
    <location>
        <position position="216"/>
    </location>
    <ligand>
        <name>L-glutamine</name>
        <dbReference type="ChEBI" id="CHEBI:58359"/>
    </ligand>
</feature>
<feature type="binding site" evidence="8">
    <location>
        <position position="285"/>
    </location>
    <ligand>
        <name>L-glutamine</name>
        <dbReference type="ChEBI" id="CHEBI:58359"/>
    </ligand>
</feature>
<dbReference type="Gene3D" id="3.50.30.20">
    <property type="entry name" value="Carbamoyl-phosphate synthase small subunit, N-terminal domain"/>
    <property type="match status" value="1"/>
</dbReference>
<dbReference type="EC" id="6.3.5.5" evidence="8"/>
<dbReference type="Proteomes" id="UP000018895">
    <property type="component" value="Unassembled WGS sequence"/>
</dbReference>
<dbReference type="AlphaFoldDB" id="W4QIN5"/>
<evidence type="ECO:0000256" key="6">
    <source>
        <dbReference type="ARBA" id="ARBA00022962"/>
    </source>
</evidence>
<dbReference type="UniPathway" id="UPA00070">
    <property type="reaction ID" value="UER00115"/>
</dbReference>
<dbReference type="InterPro" id="IPR036480">
    <property type="entry name" value="CarbP_synth_ssu_N_sf"/>
</dbReference>
<sequence>MKGYIVLENGAIFEGTLQGQQEDVHAEIVFFTGMTGYQEVMTDPSFKGQMVVFTYPLIGNYGINANDFESGCPQVEAVIVRTLSNAGYHYESEKSLTEYCQAHSIPLMSDVDTRAIVKQIREHGDMRAILTTKPESVQFDDYISLEHMDVIPDVSIKEHETYGSGKHHIVVVDFGYKKSIVDALVAHGCRVTVVPFDTTSKEIDQLKPDGVLYSNGPGNPKRLQELLSSIKQVAKTYPTMGICLGHQLLALAFGANTEKLTFGHRGANQPVIDIETKQVYLTSQNHSYVVQEDSLVNTGFKARYMNINDRSIEGLSHTVYPIFTVQFHPEAHPGPSDSDQLFQVFIGMLQHKGREKVYA</sequence>
<comment type="pathway">
    <text evidence="1 8">Amino-acid biosynthesis; L-arginine biosynthesis; carbamoyl phosphate from bicarbonate: step 1/1.</text>
</comment>
<dbReference type="InterPro" id="IPR050472">
    <property type="entry name" value="Anth_synth/Amidotransfase"/>
</dbReference>
<dbReference type="GO" id="GO:0005524">
    <property type="term" value="F:ATP binding"/>
    <property type="evidence" value="ECO:0007669"/>
    <property type="project" value="UniProtKB-UniRule"/>
</dbReference>
<feature type="region of interest" description="CPSase" evidence="8">
    <location>
        <begin position="1"/>
        <end position="167"/>
    </location>
</feature>
<reference evidence="10" key="1">
    <citation type="journal article" date="2014" name="Genome Announc.">
        <title>Draft Genome Sequences of Three Alkaliphilic Bacillus Strains, Bacillus wakoensis JCM 9140T, Bacillus akibai JCM 9157T, and Bacillus hemicellulosilyticus JCM 9152T.</title>
        <authorList>
            <person name="Yuki M."/>
            <person name="Oshima K."/>
            <person name="Suda W."/>
            <person name="Oshida Y."/>
            <person name="Kitamura K."/>
            <person name="Iida T."/>
            <person name="Hattori M."/>
            <person name="Ohkuma M."/>
        </authorList>
    </citation>
    <scope>NUCLEOTIDE SEQUENCE [LARGE SCALE GENOMIC DNA]</scope>
    <source>
        <strain evidence="10">JCM 9152</strain>
    </source>
</reference>
<dbReference type="SMART" id="SM01097">
    <property type="entry name" value="CPSase_sm_chain"/>
    <property type="match status" value="1"/>
</dbReference>
<dbReference type="InterPro" id="IPR035686">
    <property type="entry name" value="CPSase_GATase1"/>
</dbReference>
<evidence type="ECO:0000256" key="1">
    <source>
        <dbReference type="ARBA" id="ARBA00005077"/>
    </source>
</evidence>
<dbReference type="Pfam" id="PF00117">
    <property type="entry name" value="GATase"/>
    <property type="match status" value="1"/>
</dbReference>
<dbReference type="InterPro" id="IPR017926">
    <property type="entry name" value="GATASE"/>
</dbReference>
<dbReference type="InterPro" id="IPR029062">
    <property type="entry name" value="Class_I_gatase-like"/>
</dbReference>
<dbReference type="PRINTS" id="PR00099">
    <property type="entry name" value="CPSGATASE"/>
</dbReference>
<keyword evidence="11" id="KW-1185">Reference proteome</keyword>
<dbReference type="GO" id="GO:0006207">
    <property type="term" value="P:'de novo' pyrimidine nucleobase biosynthetic process"/>
    <property type="evidence" value="ECO:0007669"/>
    <property type="project" value="InterPro"/>
</dbReference>
<dbReference type="Gene3D" id="3.40.50.880">
    <property type="match status" value="1"/>
</dbReference>
<dbReference type="STRING" id="1236971.JCM9152_2663"/>
<keyword evidence="8" id="KW-0665">Pyrimidine biosynthesis</keyword>
<keyword evidence="8" id="KW-0028">Amino-acid biosynthesis</keyword>
<dbReference type="PROSITE" id="PS51273">
    <property type="entry name" value="GATASE_TYPE_1"/>
    <property type="match status" value="1"/>
</dbReference>
<evidence type="ECO:0000313" key="10">
    <source>
        <dbReference type="EMBL" id="GAE31209.1"/>
    </source>
</evidence>
<dbReference type="RefSeq" id="WP_035344527.1">
    <property type="nucleotide sequence ID" value="NZ_BAUU01000017.1"/>
</dbReference>
<comment type="subunit">
    <text evidence="8">Composed of two chains; the small (or glutamine) chain promotes the hydrolysis of glutamine to ammonia, which is used by the large (or ammonia) chain to synthesize carbamoyl phosphate. Tetramer of heterodimers (alpha,beta)4.</text>
</comment>
<feature type="binding site" evidence="8">
    <location>
        <position position="288"/>
    </location>
    <ligand>
        <name>L-glutamine</name>
        <dbReference type="ChEBI" id="CHEBI:58359"/>
    </ligand>
</feature>
<dbReference type="GO" id="GO:0004359">
    <property type="term" value="F:glutaminase activity"/>
    <property type="evidence" value="ECO:0007669"/>
    <property type="project" value="RHEA"/>
</dbReference>
<keyword evidence="6 8" id="KW-0315">Glutamine amidotransferase</keyword>
<feature type="active site" description="Nucleophile" evidence="8">
    <location>
        <position position="243"/>
    </location>
</feature>
<dbReference type="SUPFAM" id="SSF52317">
    <property type="entry name" value="Class I glutamine amidotransferase-like"/>
    <property type="match status" value="1"/>
</dbReference>
<dbReference type="NCBIfam" id="NF009475">
    <property type="entry name" value="PRK12838.1"/>
    <property type="match status" value="1"/>
</dbReference>
<protein>
    <recommendedName>
        <fullName evidence="8">Carbamoyl phosphate synthase small chain</fullName>
        <ecNumber evidence="8">6.3.5.5</ecNumber>
    </recommendedName>
    <alternativeName>
        <fullName evidence="8">Carbamoyl phosphate synthetase glutamine chain</fullName>
    </alternativeName>
</protein>
<evidence type="ECO:0000256" key="3">
    <source>
        <dbReference type="ARBA" id="ARBA00022598"/>
    </source>
</evidence>
<comment type="pathway">
    <text evidence="8">Pyrimidine metabolism; UMP biosynthesis via de novo pathway; (S)-dihydroorotate from bicarbonate: step 1/3.</text>
</comment>
<keyword evidence="4 8" id="KW-0547">Nucleotide-binding</keyword>
<evidence type="ECO:0000256" key="4">
    <source>
        <dbReference type="ARBA" id="ARBA00022741"/>
    </source>
</evidence>
<dbReference type="NCBIfam" id="TIGR01368">
    <property type="entry name" value="CPSaseIIsmall"/>
    <property type="match status" value="1"/>
</dbReference>
<dbReference type="CDD" id="cd01744">
    <property type="entry name" value="GATase1_CPSase"/>
    <property type="match status" value="1"/>
</dbReference>
<dbReference type="HAMAP" id="MF_01209">
    <property type="entry name" value="CPSase_S_chain"/>
    <property type="match status" value="1"/>
</dbReference>
<dbReference type="SUPFAM" id="SSF52021">
    <property type="entry name" value="Carbamoyl phosphate synthetase, small subunit N-terminal domain"/>
    <property type="match status" value="1"/>
</dbReference>